<evidence type="ECO:0000259" key="12">
    <source>
        <dbReference type="PROSITE" id="PS50111"/>
    </source>
</evidence>
<dbReference type="FunFam" id="1.10.287.950:FF:000001">
    <property type="entry name" value="Methyl-accepting chemotaxis sensory transducer"/>
    <property type="match status" value="1"/>
</dbReference>
<proteinExistence type="inferred from homology"/>
<evidence type="ECO:0000256" key="11">
    <source>
        <dbReference type="SAM" id="Phobius"/>
    </source>
</evidence>
<feature type="domain" description="HAMP" evidence="13">
    <location>
        <begin position="220"/>
        <end position="272"/>
    </location>
</feature>
<evidence type="ECO:0000256" key="4">
    <source>
        <dbReference type="ARBA" id="ARBA00022500"/>
    </source>
</evidence>
<dbReference type="GO" id="GO:0007165">
    <property type="term" value="P:signal transduction"/>
    <property type="evidence" value="ECO:0007669"/>
    <property type="project" value="UniProtKB-KW"/>
</dbReference>
<dbReference type="CDD" id="cd11386">
    <property type="entry name" value="MCP_signal"/>
    <property type="match status" value="1"/>
</dbReference>
<evidence type="ECO:0000256" key="9">
    <source>
        <dbReference type="ARBA" id="ARBA00029447"/>
    </source>
</evidence>
<feature type="domain" description="Methyl-accepting transducer" evidence="12">
    <location>
        <begin position="277"/>
        <end position="513"/>
    </location>
</feature>
<feature type="transmembrane region" description="Helical" evidence="11">
    <location>
        <begin position="17"/>
        <end position="40"/>
    </location>
</feature>
<evidence type="ECO:0000256" key="2">
    <source>
        <dbReference type="ARBA" id="ARBA00022475"/>
    </source>
</evidence>
<evidence type="ECO:0000256" key="6">
    <source>
        <dbReference type="ARBA" id="ARBA00022989"/>
    </source>
</evidence>
<dbReference type="PROSITE" id="PS50885">
    <property type="entry name" value="HAMP"/>
    <property type="match status" value="1"/>
</dbReference>
<dbReference type="GO" id="GO:0006935">
    <property type="term" value="P:chemotaxis"/>
    <property type="evidence" value="ECO:0007669"/>
    <property type="project" value="UniProtKB-KW"/>
</dbReference>
<dbReference type="Pfam" id="PF12729">
    <property type="entry name" value="4HB_MCP_1"/>
    <property type="match status" value="1"/>
</dbReference>
<evidence type="ECO:0000256" key="3">
    <source>
        <dbReference type="ARBA" id="ARBA00022481"/>
    </source>
</evidence>
<keyword evidence="4" id="KW-0145">Chemotaxis</keyword>
<dbReference type="SUPFAM" id="SSF58104">
    <property type="entry name" value="Methyl-accepting chemotaxis protein (MCP) signaling domain"/>
    <property type="match status" value="1"/>
</dbReference>
<dbReference type="Pfam" id="PF00015">
    <property type="entry name" value="MCPsignal"/>
    <property type="match status" value="1"/>
</dbReference>
<feature type="transmembrane region" description="Helical" evidence="11">
    <location>
        <begin position="196"/>
        <end position="218"/>
    </location>
</feature>
<dbReference type="SMART" id="SM00283">
    <property type="entry name" value="MA"/>
    <property type="match status" value="1"/>
</dbReference>
<keyword evidence="2" id="KW-1003">Cell membrane</keyword>
<sequence length="549" mass="59058">MCFSPSDKPMFLRNIRIAARAFIGFAAIASLSVFLGLFALKQIGEVQSQAADIQNNWMQRVRLLALANASLDRFRLGEMAHILSSSDADMQTYEDKSAGRLKAVKEQLGQYATLLRTPDEKSRLEVFNQSLEGYAKNHTEMLKRSRSGDKAGARDFLNNIRESYEQMTKNFDQLIDLANKGAEQAGRTSEQAYQHAVSGIAIVIVLVSAGTVLVAWLLTRSITGPINEAVRVAETIAQGDLTQPITPTGNDEATRLLRAQETMRDNLVRTLRQITGSSSQLAAAAEQLNAVTAEGSRDLQQQHGEIQQAATAVTEMTTAIEDVARNAASTSDLSQESRSIALKGQQRMVEALNSIQALTRGVELSSGQVGGLAEQAKGIGKVLDVIRTIAEQTNLLALNAAIEAARAGEAGRGFAVVADEVRALAHRTAQSTQEIEQMIGSIQTNTASTVNTMLDSSTMTQQTLGLAELAQQALADILAANDEINDRNLVITTAAAEQADVARAVDRNLLNIQQLSVQSAEGSTQTTAASQSLASLAHELNTMVKHFQV</sequence>
<evidence type="ECO:0000256" key="7">
    <source>
        <dbReference type="ARBA" id="ARBA00023136"/>
    </source>
</evidence>
<keyword evidence="8 10" id="KW-0807">Transducer</keyword>
<evidence type="ECO:0000256" key="10">
    <source>
        <dbReference type="PROSITE-ProRule" id="PRU00284"/>
    </source>
</evidence>
<dbReference type="CDD" id="cd06225">
    <property type="entry name" value="HAMP"/>
    <property type="match status" value="1"/>
</dbReference>
<dbReference type="GO" id="GO:0005886">
    <property type="term" value="C:plasma membrane"/>
    <property type="evidence" value="ECO:0007669"/>
    <property type="project" value="UniProtKB-SubCell"/>
</dbReference>
<evidence type="ECO:0000256" key="1">
    <source>
        <dbReference type="ARBA" id="ARBA00004651"/>
    </source>
</evidence>
<dbReference type="PROSITE" id="PS50111">
    <property type="entry name" value="CHEMOTAXIS_TRANSDUC_2"/>
    <property type="match status" value="1"/>
</dbReference>
<dbReference type="SMART" id="SM00304">
    <property type="entry name" value="HAMP"/>
    <property type="match status" value="2"/>
</dbReference>
<evidence type="ECO:0000259" key="13">
    <source>
        <dbReference type="PROSITE" id="PS50885"/>
    </source>
</evidence>
<keyword evidence="7 11" id="KW-0472">Membrane</keyword>
<dbReference type="InterPro" id="IPR024478">
    <property type="entry name" value="HlyB_4HB_MCP"/>
</dbReference>
<evidence type="ECO:0000256" key="5">
    <source>
        <dbReference type="ARBA" id="ARBA00022692"/>
    </source>
</evidence>
<dbReference type="InterPro" id="IPR047347">
    <property type="entry name" value="YvaQ-like_sensor"/>
</dbReference>
<reference evidence="14 15" key="1">
    <citation type="submission" date="2020-04" db="EMBL/GenBank/DDBJ databases">
        <title>Molecular characterization of pseudomonads from Agaricus bisporus reveal novel blotch 2 pathogens in Western Europe.</title>
        <authorList>
            <person name="Taparia T."/>
            <person name="Krijger M."/>
            <person name="Haynes E."/>
            <person name="Elpinstone J.G."/>
            <person name="Noble R."/>
            <person name="Van Der Wolf J."/>
        </authorList>
    </citation>
    <scope>NUCLEOTIDE SEQUENCE [LARGE SCALE GENOMIC DNA]</scope>
    <source>
        <strain evidence="14 15">IPO3746</strain>
    </source>
</reference>
<dbReference type="AlphaFoldDB" id="A0A7Y8APB2"/>
<dbReference type="InterPro" id="IPR003660">
    <property type="entry name" value="HAMP_dom"/>
</dbReference>
<keyword evidence="5 11" id="KW-0812">Transmembrane</keyword>
<dbReference type="Pfam" id="PF00672">
    <property type="entry name" value="HAMP"/>
    <property type="match status" value="1"/>
</dbReference>
<accession>A0A7Y8APB2</accession>
<dbReference type="Gene3D" id="1.10.287.950">
    <property type="entry name" value="Methyl-accepting chemotaxis protein"/>
    <property type="match status" value="1"/>
</dbReference>
<comment type="similarity">
    <text evidence="9">Belongs to the methyl-accepting chemotaxis (MCP) protein family.</text>
</comment>
<evidence type="ECO:0000313" key="15">
    <source>
        <dbReference type="Proteomes" id="UP000549134"/>
    </source>
</evidence>
<comment type="subcellular location">
    <subcellularLocation>
        <location evidence="1">Cell membrane</location>
        <topology evidence="1">Multi-pass membrane protein</topology>
    </subcellularLocation>
</comment>
<dbReference type="InterPro" id="IPR004089">
    <property type="entry name" value="MCPsignal_dom"/>
</dbReference>
<evidence type="ECO:0000313" key="14">
    <source>
        <dbReference type="EMBL" id="NWD37829.1"/>
    </source>
</evidence>
<keyword evidence="6 11" id="KW-1133">Transmembrane helix</keyword>
<dbReference type="RefSeq" id="WP_080519825.1">
    <property type="nucleotide sequence ID" value="NZ_CP020369.1"/>
</dbReference>
<comment type="caution">
    <text evidence="14">The sequence shown here is derived from an EMBL/GenBank/DDBJ whole genome shotgun (WGS) entry which is preliminary data.</text>
</comment>
<dbReference type="PANTHER" id="PTHR32089:SF120">
    <property type="entry name" value="METHYL-ACCEPTING CHEMOTAXIS PROTEIN TLPQ"/>
    <property type="match status" value="1"/>
</dbReference>
<dbReference type="CDD" id="cd19411">
    <property type="entry name" value="MCP2201-like_sensor"/>
    <property type="match status" value="1"/>
</dbReference>
<gene>
    <name evidence="14" type="ORF">HX787_18380</name>
</gene>
<dbReference type="Proteomes" id="UP000549134">
    <property type="component" value="Unassembled WGS sequence"/>
</dbReference>
<name>A0A7Y8APB2_PSETO</name>
<keyword evidence="3" id="KW-0488">Methylation</keyword>
<evidence type="ECO:0000256" key="8">
    <source>
        <dbReference type="ARBA" id="ARBA00023224"/>
    </source>
</evidence>
<dbReference type="PANTHER" id="PTHR32089">
    <property type="entry name" value="METHYL-ACCEPTING CHEMOTAXIS PROTEIN MCPB"/>
    <property type="match status" value="1"/>
</dbReference>
<dbReference type="EMBL" id="JACAQK010000014">
    <property type="protein sequence ID" value="NWD37829.1"/>
    <property type="molecule type" value="Genomic_DNA"/>
</dbReference>
<dbReference type="GeneID" id="55846084"/>
<organism evidence="14 15">
    <name type="scientific">Pseudomonas tolaasii</name>
    <dbReference type="NCBI Taxonomy" id="29442"/>
    <lineage>
        <taxon>Bacteria</taxon>
        <taxon>Pseudomonadati</taxon>
        <taxon>Pseudomonadota</taxon>
        <taxon>Gammaproteobacteria</taxon>
        <taxon>Pseudomonadales</taxon>
        <taxon>Pseudomonadaceae</taxon>
        <taxon>Pseudomonas</taxon>
    </lineage>
</organism>
<protein>
    <submittedName>
        <fullName evidence="14">Methyl-accepting chemotaxis protein</fullName>
    </submittedName>
</protein>